<dbReference type="KEGG" id="eus:EUTSA_v10019717mg"/>
<feature type="region of interest" description="Disordered" evidence="1">
    <location>
        <begin position="239"/>
        <end position="263"/>
    </location>
</feature>
<keyword evidence="4" id="KW-1185">Reference proteome</keyword>
<dbReference type="STRING" id="72664.V4KN34"/>
<feature type="compositionally biased region" description="Low complexity" evidence="1">
    <location>
        <begin position="252"/>
        <end position="263"/>
    </location>
</feature>
<dbReference type="GO" id="GO:0046983">
    <property type="term" value="F:protein dimerization activity"/>
    <property type="evidence" value="ECO:0007669"/>
    <property type="project" value="InterPro"/>
</dbReference>
<dbReference type="PROSITE" id="PS50066">
    <property type="entry name" value="MADS_BOX_2"/>
    <property type="match status" value="1"/>
</dbReference>
<organism evidence="3 4">
    <name type="scientific">Eutrema salsugineum</name>
    <name type="common">Saltwater cress</name>
    <name type="synonym">Sisymbrium salsugineum</name>
    <dbReference type="NCBI Taxonomy" id="72664"/>
    <lineage>
        <taxon>Eukaryota</taxon>
        <taxon>Viridiplantae</taxon>
        <taxon>Streptophyta</taxon>
        <taxon>Embryophyta</taxon>
        <taxon>Tracheophyta</taxon>
        <taxon>Spermatophyta</taxon>
        <taxon>Magnoliopsida</taxon>
        <taxon>eudicotyledons</taxon>
        <taxon>Gunneridae</taxon>
        <taxon>Pentapetalae</taxon>
        <taxon>rosids</taxon>
        <taxon>malvids</taxon>
        <taxon>Brassicales</taxon>
        <taxon>Brassicaceae</taxon>
        <taxon>Eutremeae</taxon>
        <taxon>Eutrema</taxon>
    </lineage>
</organism>
<proteinExistence type="predicted"/>
<dbReference type="EMBL" id="KI517953">
    <property type="protein sequence ID" value="ESQ28718.1"/>
    <property type="molecule type" value="Genomic_DNA"/>
</dbReference>
<dbReference type="GO" id="GO:0003677">
    <property type="term" value="F:DNA binding"/>
    <property type="evidence" value="ECO:0007669"/>
    <property type="project" value="InterPro"/>
</dbReference>
<evidence type="ECO:0000313" key="3">
    <source>
        <dbReference type="EMBL" id="ESQ28718.1"/>
    </source>
</evidence>
<dbReference type="Gramene" id="ESQ28718">
    <property type="protein sequence ID" value="ESQ28718"/>
    <property type="gene ID" value="EUTSA_v10019717mg"/>
</dbReference>
<protein>
    <recommendedName>
        <fullName evidence="2">MADS-box domain-containing protein</fullName>
    </recommendedName>
</protein>
<dbReference type="AlphaFoldDB" id="V4KN34"/>
<accession>V4KN34</accession>
<gene>
    <name evidence="3" type="ORF">EUTSA_v10019717mg</name>
</gene>
<feature type="domain" description="MADS-box" evidence="2">
    <location>
        <begin position="1"/>
        <end position="25"/>
    </location>
</feature>
<evidence type="ECO:0000259" key="2">
    <source>
        <dbReference type="PROSITE" id="PS50066"/>
    </source>
</evidence>
<sequence length="291" mass="33672">MTRKKVKLAFIENNSSRKATFQKKKEMFSEESEGTLDSMCPYTFNPDVWPSTSGVKKTLPEMDQHKKMVDQEIFLRQRIAKLSKNLKRLGKDNREQEMIEVMFQCWDRSLGRFHLNILDLNDLGYVIDQYQRDINRKIEILGSSSIEMGESSNTAVTEAMAYSSEGIESLAVSSATTAPAATIHEVYSSSSSAAAATFFNSIQQHQHHHQHQRFMEMMNHPDQMSYEHMDNRHNPNHHNPFHHHQHEHQYLHHQQQQQQIPNDSSTALITVSSSSIIDVTSRNPTNDTWFR</sequence>
<evidence type="ECO:0000313" key="4">
    <source>
        <dbReference type="Proteomes" id="UP000030689"/>
    </source>
</evidence>
<dbReference type="Proteomes" id="UP000030689">
    <property type="component" value="Unassembled WGS sequence"/>
</dbReference>
<name>V4KN34_EUTSA</name>
<dbReference type="eggNOG" id="KOG0014">
    <property type="taxonomic scope" value="Eukaryota"/>
</dbReference>
<reference evidence="3 4" key="1">
    <citation type="journal article" date="2013" name="Front. Plant Sci.">
        <title>The Reference Genome of the Halophytic Plant Eutrema salsugineum.</title>
        <authorList>
            <person name="Yang R."/>
            <person name="Jarvis D.E."/>
            <person name="Chen H."/>
            <person name="Beilstein M.A."/>
            <person name="Grimwood J."/>
            <person name="Jenkins J."/>
            <person name="Shu S."/>
            <person name="Prochnik S."/>
            <person name="Xin M."/>
            <person name="Ma C."/>
            <person name="Schmutz J."/>
            <person name="Wing R.A."/>
            <person name="Mitchell-Olds T."/>
            <person name="Schumaker K.S."/>
            <person name="Wang X."/>
        </authorList>
    </citation>
    <scope>NUCLEOTIDE SEQUENCE [LARGE SCALE GENOMIC DNA]</scope>
</reference>
<dbReference type="InterPro" id="IPR002100">
    <property type="entry name" value="TF_MADSbox"/>
</dbReference>
<evidence type="ECO:0000256" key="1">
    <source>
        <dbReference type="SAM" id="MobiDB-lite"/>
    </source>
</evidence>